<keyword evidence="7" id="KW-1185">Reference proteome</keyword>
<feature type="chain" id="PRO_5002660842" description="Leucine-binding protein domain-containing protein" evidence="4">
    <location>
        <begin position="26"/>
        <end position="392"/>
    </location>
</feature>
<dbReference type="SUPFAM" id="SSF53822">
    <property type="entry name" value="Periplasmic binding protein-like I"/>
    <property type="match status" value="1"/>
</dbReference>
<sequence length="392" mass="40387">MFAAFRQGCKPVTRLFAFLSLAWLAACDAPLQTGTNLGPMVSSMRAVQVALLVPGGSGEGSNAFLAQNFENAARMAIADLNGPMIDLRVYNTASDATQAAVVARMAVDDGAQIILGPLFGEAANAVGVAVANSNVNVLAFSNNTSIAGGNVFILGQTFDDTARRLVQYASGQGVDRFMIAHGQDIGGEMGRDAIASAVRQNGSLLVAAEAYPLSQAGIFSATRQLVDTAQATGAQAIFTTAGANADLPIIATGLPEAGLDPTQTRLIGLTRWDAVPQLLALPGVQGGLFAMPDHGPATLFQDRYAATYGSQPHPLAGLAYDGIAAVGALIATGDGALTHNALTTPEGFRGTSGVFRLLPNGQNERGLAVATIQQNQVMILEQAPRNFGTAGF</sequence>
<dbReference type="InterPro" id="IPR051010">
    <property type="entry name" value="BCAA_transport"/>
</dbReference>
<dbReference type="PANTHER" id="PTHR30483">
    <property type="entry name" value="LEUCINE-SPECIFIC-BINDING PROTEIN"/>
    <property type="match status" value="1"/>
</dbReference>
<dbReference type="RefSeq" id="WP_007206886.1">
    <property type="nucleotide sequence ID" value="NZ_CH672414.1"/>
</dbReference>
<feature type="domain" description="Leucine-binding protein" evidence="5">
    <location>
        <begin position="60"/>
        <end position="374"/>
    </location>
</feature>
<dbReference type="HOGENOM" id="CLU_049010_0_0_5"/>
<reference evidence="6 7" key="1">
    <citation type="submission" date="2006-01" db="EMBL/GenBank/DDBJ databases">
        <authorList>
            <person name="Hagstrom A."/>
            <person name="Ferriera S."/>
            <person name="Johnson J."/>
            <person name="Kravitz S."/>
            <person name="Halpern A."/>
            <person name="Remington K."/>
            <person name="Beeson K."/>
            <person name="Tran B."/>
            <person name="Rogers Y.-H."/>
            <person name="Friedman R."/>
            <person name="Venter J.C."/>
        </authorList>
    </citation>
    <scope>NUCLEOTIDE SEQUENCE [LARGE SCALE GENOMIC DNA]</scope>
    <source>
        <strain evidence="6 7">SKA53</strain>
    </source>
</reference>
<evidence type="ECO:0000256" key="4">
    <source>
        <dbReference type="SAM" id="SignalP"/>
    </source>
</evidence>
<feature type="signal peptide" evidence="4">
    <location>
        <begin position="1"/>
        <end position="25"/>
    </location>
</feature>
<dbReference type="STRING" id="314232.SKA53_14736"/>
<dbReference type="InterPro" id="IPR028081">
    <property type="entry name" value="Leu-bd"/>
</dbReference>
<name>A3V595_9RHOB</name>
<dbReference type="Pfam" id="PF13458">
    <property type="entry name" value="Peripla_BP_6"/>
    <property type="match status" value="1"/>
</dbReference>
<evidence type="ECO:0000256" key="3">
    <source>
        <dbReference type="ARBA" id="ARBA00022970"/>
    </source>
</evidence>
<dbReference type="Gene3D" id="3.40.50.2300">
    <property type="match status" value="2"/>
</dbReference>
<evidence type="ECO:0000313" key="6">
    <source>
        <dbReference type="EMBL" id="EAQ06813.1"/>
    </source>
</evidence>
<dbReference type="InterPro" id="IPR028082">
    <property type="entry name" value="Peripla_BP_I"/>
</dbReference>
<dbReference type="GO" id="GO:0006865">
    <property type="term" value="P:amino acid transport"/>
    <property type="evidence" value="ECO:0007669"/>
    <property type="project" value="UniProtKB-KW"/>
</dbReference>
<dbReference type="CDD" id="cd06339">
    <property type="entry name" value="PBP1_YraM_LppC_lipoprotein-like"/>
    <property type="match status" value="1"/>
</dbReference>
<dbReference type="PANTHER" id="PTHR30483:SF6">
    <property type="entry name" value="PERIPLASMIC BINDING PROTEIN OF ABC TRANSPORTER FOR NATURAL AMINO ACIDS"/>
    <property type="match status" value="1"/>
</dbReference>
<dbReference type="eggNOG" id="COG3107">
    <property type="taxonomic scope" value="Bacteria"/>
</dbReference>
<evidence type="ECO:0000256" key="2">
    <source>
        <dbReference type="ARBA" id="ARBA00022729"/>
    </source>
</evidence>
<evidence type="ECO:0000313" key="7">
    <source>
        <dbReference type="Proteomes" id="UP000004507"/>
    </source>
</evidence>
<keyword evidence="3" id="KW-0029">Amino-acid transport</keyword>
<dbReference type="PROSITE" id="PS51257">
    <property type="entry name" value="PROKAR_LIPOPROTEIN"/>
    <property type="match status" value="1"/>
</dbReference>
<proteinExistence type="inferred from homology"/>
<evidence type="ECO:0000256" key="1">
    <source>
        <dbReference type="ARBA" id="ARBA00010062"/>
    </source>
</evidence>
<gene>
    <name evidence="6" type="ORF">SKA53_14736</name>
</gene>
<dbReference type="EMBL" id="AAMS01000004">
    <property type="protein sequence ID" value="EAQ06813.1"/>
    <property type="molecule type" value="Genomic_DNA"/>
</dbReference>
<dbReference type="Proteomes" id="UP000004507">
    <property type="component" value="Unassembled WGS sequence"/>
</dbReference>
<accession>A3V595</accession>
<organism evidence="6 7">
    <name type="scientific">Yoonia vestfoldensis SKA53</name>
    <dbReference type="NCBI Taxonomy" id="314232"/>
    <lineage>
        <taxon>Bacteria</taxon>
        <taxon>Pseudomonadati</taxon>
        <taxon>Pseudomonadota</taxon>
        <taxon>Alphaproteobacteria</taxon>
        <taxon>Rhodobacterales</taxon>
        <taxon>Paracoccaceae</taxon>
        <taxon>Yoonia</taxon>
    </lineage>
</organism>
<comment type="caution">
    <text evidence="6">The sequence shown here is derived from an EMBL/GenBank/DDBJ whole genome shotgun (WGS) entry which is preliminary data.</text>
</comment>
<comment type="similarity">
    <text evidence="1">Belongs to the leucine-binding protein family.</text>
</comment>
<keyword evidence="2 4" id="KW-0732">Signal</keyword>
<keyword evidence="3" id="KW-0813">Transport</keyword>
<protein>
    <recommendedName>
        <fullName evidence="5">Leucine-binding protein domain-containing protein</fullName>
    </recommendedName>
</protein>
<evidence type="ECO:0000259" key="5">
    <source>
        <dbReference type="Pfam" id="PF13458"/>
    </source>
</evidence>
<dbReference type="AlphaFoldDB" id="A3V595"/>
<dbReference type="OrthoDB" id="7210494at2"/>